<dbReference type="KEGG" id="achc:115351631"/>
<evidence type="ECO:0000313" key="7">
    <source>
        <dbReference type="Ensembl" id="ENSACCP00020010943.1"/>
    </source>
</evidence>
<evidence type="ECO:0000256" key="2">
    <source>
        <dbReference type="ARBA" id="ARBA00007262"/>
    </source>
</evidence>
<dbReference type="GeneTree" id="ENSGT01150000287031"/>
<dbReference type="InterPro" id="IPR038213">
    <property type="entry name" value="IFI6/IFI27-like_sf"/>
</dbReference>
<evidence type="ECO:0000256" key="1">
    <source>
        <dbReference type="ARBA" id="ARBA00004141"/>
    </source>
</evidence>
<comment type="subcellular location">
    <subcellularLocation>
        <location evidence="1">Membrane</location>
        <topology evidence="1">Multi-pass membrane protein</topology>
    </subcellularLocation>
</comment>
<evidence type="ECO:0000313" key="8">
    <source>
        <dbReference type="Proteomes" id="UP000472275"/>
    </source>
</evidence>
<dbReference type="InParanoid" id="A0A663EFQ7"/>
<dbReference type="PANTHER" id="PTHR16932:SF18">
    <property type="entry name" value="INTERFERON, ALPHA-INDUCIBLE PROTEIN 27-LIKE 2"/>
    <property type="match status" value="1"/>
</dbReference>
<protein>
    <submittedName>
        <fullName evidence="7">Interferon alpha-inducible protein 27-like protein 2A</fullName>
    </submittedName>
</protein>
<keyword evidence="8" id="KW-1185">Reference proteome</keyword>
<dbReference type="Proteomes" id="UP000472275">
    <property type="component" value="Chromosome 16"/>
</dbReference>
<dbReference type="Ensembl" id="ENSACCT00020011429.1">
    <property type="protein sequence ID" value="ENSACCP00020010943.1"/>
    <property type="gene ID" value="ENSACCG00020007509.1"/>
</dbReference>
<accession>A0A663EFQ7</accession>
<proteinExistence type="inferred from homology"/>
<evidence type="ECO:0000256" key="3">
    <source>
        <dbReference type="ARBA" id="ARBA00022692"/>
    </source>
</evidence>
<evidence type="ECO:0000256" key="5">
    <source>
        <dbReference type="ARBA" id="ARBA00023136"/>
    </source>
</evidence>
<evidence type="ECO:0000256" key="4">
    <source>
        <dbReference type="ARBA" id="ARBA00022989"/>
    </source>
</evidence>
<dbReference type="GeneID" id="115351631"/>
<evidence type="ECO:0000256" key="6">
    <source>
        <dbReference type="SAM" id="Phobius"/>
    </source>
</evidence>
<reference evidence="7" key="2">
    <citation type="submission" date="2025-09" db="UniProtKB">
        <authorList>
            <consortium name="Ensembl"/>
        </authorList>
    </citation>
    <scope>IDENTIFICATION</scope>
</reference>
<dbReference type="AlphaFoldDB" id="A0A663EFQ7"/>
<keyword evidence="3 6" id="KW-0812">Transmembrane</keyword>
<dbReference type="GO" id="GO:0001836">
    <property type="term" value="P:release of cytochrome c from mitochondria"/>
    <property type="evidence" value="ECO:0007669"/>
    <property type="project" value="TreeGrafter"/>
</dbReference>
<dbReference type="RefSeq" id="XP_029894414.1">
    <property type="nucleotide sequence ID" value="XM_030038554.2"/>
</dbReference>
<dbReference type="Pfam" id="PF06140">
    <property type="entry name" value="Ifi-6-16"/>
    <property type="match status" value="1"/>
</dbReference>
<gene>
    <name evidence="7" type="primary">LOC115351631</name>
</gene>
<dbReference type="GO" id="GO:0097193">
    <property type="term" value="P:intrinsic apoptotic signaling pathway"/>
    <property type="evidence" value="ECO:0007669"/>
    <property type="project" value="TreeGrafter"/>
</dbReference>
<reference evidence="7" key="1">
    <citation type="submission" date="2025-08" db="UniProtKB">
        <authorList>
            <consortium name="Ensembl"/>
        </authorList>
    </citation>
    <scope>IDENTIFICATION</scope>
</reference>
<feature type="transmembrane region" description="Helical" evidence="6">
    <location>
        <begin position="12"/>
        <end position="39"/>
    </location>
</feature>
<organism evidence="7 8">
    <name type="scientific">Aquila chrysaetos chrysaetos</name>
    <dbReference type="NCBI Taxonomy" id="223781"/>
    <lineage>
        <taxon>Eukaryota</taxon>
        <taxon>Metazoa</taxon>
        <taxon>Chordata</taxon>
        <taxon>Craniata</taxon>
        <taxon>Vertebrata</taxon>
        <taxon>Euteleostomi</taxon>
        <taxon>Archelosauria</taxon>
        <taxon>Archosauria</taxon>
        <taxon>Dinosauria</taxon>
        <taxon>Saurischia</taxon>
        <taxon>Theropoda</taxon>
        <taxon>Coelurosauria</taxon>
        <taxon>Aves</taxon>
        <taxon>Neognathae</taxon>
        <taxon>Neoaves</taxon>
        <taxon>Telluraves</taxon>
        <taxon>Accipitrimorphae</taxon>
        <taxon>Accipitriformes</taxon>
        <taxon>Accipitridae</taxon>
        <taxon>Accipitrinae</taxon>
        <taxon>Aquila</taxon>
    </lineage>
</organism>
<sequence length="110" mass="10359">MENTVKRAAVGAAVGVGVALVGIPAGIWALGFTGTGIAAGSMAAKMMSAAAIANNGGVAAGSMVSVLQSVGAAGFSLGSKIGLTTTLGPLGAAAGAKLFKGKTTPGDKRK</sequence>
<dbReference type="InterPro" id="IPR009311">
    <property type="entry name" value="IFI6/IFI27-like"/>
</dbReference>
<comment type="similarity">
    <text evidence="2">Belongs to the IFI6/IFI27 family.</text>
</comment>
<keyword evidence="4 6" id="KW-1133">Transmembrane helix</keyword>
<dbReference type="PANTHER" id="PTHR16932">
    <property type="entry name" value="INTERFERON ALPHA-INDUCIBLE PROTEIN 27"/>
    <property type="match status" value="1"/>
</dbReference>
<dbReference type="Gene3D" id="6.10.110.10">
    <property type="match status" value="1"/>
</dbReference>
<keyword evidence="5 6" id="KW-0472">Membrane</keyword>
<name>A0A663EFQ7_AQUCH</name>
<dbReference type="GO" id="GO:0031966">
    <property type="term" value="C:mitochondrial membrane"/>
    <property type="evidence" value="ECO:0007669"/>
    <property type="project" value="TreeGrafter"/>
</dbReference>